<dbReference type="FunFam" id="2.60.40.2610:FF:000001">
    <property type="entry name" value="Outer membrane fimbrial usher protein"/>
    <property type="match status" value="1"/>
</dbReference>
<dbReference type="PROSITE" id="PS01151">
    <property type="entry name" value="FIMBRIAL_USHER"/>
    <property type="match status" value="1"/>
</dbReference>
<dbReference type="Gene3D" id="3.10.20.410">
    <property type="match status" value="1"/>
</dbReference>
<evidence type="ECO:0000256" key="7">
    <source>
        <dbReference type="ARBA" id="ARBA00022729"/>
    </source>
</evidence>
<evidence type="ECO:0000313" key="13">
    <source>
        <dbReference type="EMBL" id="MBF4180647.1"/>
    </source>
</evidence>
<dbReference type="PANTHER" id="PTHR30451:SF21">
    <property type="entry name" value="FIMBRIAL USHER DOMAIN-CONTAINING PROTEIN YDET-RELATED"/>
    <property type="match status" value="1"/>
</dbReference>
<keyword evidence="6 10" id="KW-0812">Transmembrane</keyword>
<dbReference type="InterPro" id="IPR043142">
    <property type="entry name" value="PapC-like_C_sf"/>
</dbReference>
<evidence type="ECO:0000259" key="11">
    <source>
        <dbReference type="Pfam" id="PF13953"/>
    </source>
</evidence>
<dbReference type="Proteomes" id="UP000628560">
    <property type="component" value="Unassembled WGS sequence"/>
</dbReference>
<dbReference type="InterPro" id="IPR000015">
    <property type="entry name" value="Fimb_usher"/>
</dbReference>
<evidence type="ECO:0000256" key="10">
    <source>
        <dbReference type="RuleBase" id="RU003884"/>
    </source>
</evidence>
<gene>
    <name evidence="13" type="ORF">ISP11_22580</name>
</gene>
<feature type="domain" description="PapC-like C-terminal" evidence="11">
    <location>
        <begin position="757"/>
        <end position="818"/>
    </location>
</feature>
<evidence type="ECO:0000256" key="5">
    <source>
        <dbReference type="ARBA" id="ARBA00022558"/>
    </source>
</evidence>
<evidence type="ECO:0000256" key="9">
    <source>
        <dbReference type="ARBA" id="ARBA00023237"/>
    </source>
</evidence>
<protein>
    <submittedName>
        <fullName evidence="13">Fimbrial biogenesis outer membrane usher protein</fullName>
    </submittedName>
</protein>
<dbReference type="InterPro" id="IPR018030">
    <property type="entry name" value="Fimbrial_membr_usher_CS"/>
</dbReference>
<dbReference type="GO" id="GO:0009279">
    <property type="term" value="C:cell outer membrane"/>
    <property type="evidence" value="ECO:0007669"/>
    <property type="project" value="UniProtKB-SubCell"/>
</dbReference>
<evidence type="ECO:0000256" key="2">
    <source>
        <dbReference type="ARBA" id="ARBA00008064"/>
    </source>
</evidence>
<evidence type="ECO:0000256" key="1">
    <source>
        <dbReference type="ARBA" id="ARBA00004571"/>
    </source>
</evidence>
<comment type="subcellular location">
    <subcellularLocation>
        <location evidence="1 10">Cell outer membrane</location>
        <topology evidence="1 10">Multi-pass membrane protein</topology>
    </subcellularLocation>
</comment>
<dbReference type="AlphaFoldDB" id="A0ABD4KFF7"/>
<dbReference type="Gene3D" id="2.60.40.3110">
    <property type="match status" value="1"/>
</dbReference>
<dbReference type="InterPro" id="IPR042186">
    <property type="entry name" value="FimD_plug_dom"/>
</dbReference>
<comment type="similarity">
    <text evidence="2 10">Belongs to the fimbrial export usher family.</text>
</comment>
<evidence type="ECO:0000256" key="3">
    <source>
        <dbReference type="ARBA" id="ARBA00022448"/>
    </source>
</evidence>
<evidence type="ECO:0000256" key="8">
    <source>
        <dbReference type="ARBA" id="ARBA00023136"/>
    </source>
</evidence>
<evidence type="ECO:0000259" key="12">
    <source>
        <dbReference type="Pfam" id="PF13954"/>
    </source>
</evidence>
<dbReference type="PANTHER" id="PTHR30451">
    <property type="entry name" value="OUTER MEMBRANE USHER PROTEIN"/>
    <property type="match status" value="1"/>
</dbReference>
<sequence length="840" mass="92237">MLSPISFFVATQIIFLLIVAPSNCVLAGEYFNSHALEIGNPNQKTSDLSAFSQSNSQLPGTYRVSIILNGEEIDTRDISFKLNKSNKLQPELTLNDLANMGVNVEASPRANNYPRNKPVENIGDFIPLSTTDLNFNKLRLIISIPQAWLNNQAQGSIDPKQWDQGVTALLLNYNMTGSNTKYIDNGSNSDSYYTNLQSGLNFGAWRLRNYSSYIHDSDSGDNFDSINTYVQRDIQLLKSQLTIGDSYTPSDMFDSVQFRGAQIASNDNMLPDSLRGFAPVIRGIARSNAKVTVKQNGYVIYQSYVPPGAFNITDLFPTSSSGDLNVTITEADGSERSFAQAFSAVPIMQRESRLKYSATAGRYRSSNNSADEPNFGQGSIIYGLPNAMTVYSGFLGADNYKSLVVGFGIGMGSIGSISIDGTQADATLHDNNKKHDGQSYRLQYAKDIQATATTFTLAAYRYSTEGFYTFQESNDLRTNGDDDSDNWDVNHNKRQKLQLDVNQNLSEYGSMFISGYQQDYWNELGYERSFSSGYNGSFNGVNYSFTYTYSKNAGSGNEADQQFAFNIQVPLNRWLSSSYASYNITTDKHGKTNQLFGINGTTFPDNNLSYSVQESYGNHGQNDSGSINGDYKGTYGEVNAGYNYNNDSKQLNYGLQGGIIVHPHGLTFSQPLGSAVAIVRAPGANNTKIQNNTGVYTDWRGYAIVPFVNPYKNNRIAIDTTTLNDDVDIDVATKNVVPTEGAVVMADFNTRIGKRMLMAITYNGEPVPFGAIASLQDNSGTGIVGDNGEVYLTGVPESGILHIKWGNDISQRCSVNFNNEKVAGDSLKPGSLYNYTGICK</sequence>
<dbReference type="InterPro" id="IPR025885">
    <property type="entry name" value="PapC_N"/>
</dbReference>
<dbReference type="Pfam" id="PF13953">
    <property type="entry name" value="PapC_C"/>
    <property type="match status" value="1"/>
</dbReference>
<keyword evidence="7" id="KW-0732">Signal</keyword>
<name>A0ABD4KFF7_9ENTR</name>
<keyword evidence="5 10" id="KW-1029">Fimbrium biogenesis</keyword>
<keyword evidence="8 10" id="KW-0472">Membrane</keyword>
<dbReference type="Gene3D" id="2.60.40.2610">
    <property type="entry name" value="Outer membrane usher protein FimD, plug domain"/>
    <property type="match status" value="1"/>
</dbReference>
<evidence type="ECO:0000256" key="6">
    <source>
        <dbReference type="ARBA" id="ARBA00022692"/>
    </source>
</evidence>
<evidence type="ECO:0000313" key="14">
    <source>
        <dbReference type="Proteomes" id="UP000628560"/>
    </source>
</evidence>
<proteinExistence type="inferred from homology"/>
<comment type="caution">
    <text evidence="13">The sequence shown here is derived from an EMBL/GenBank/DDBJ whole genome shotgun (WGS) entry which is preliminary data.</text>
</comment>
<dbReference type="Gene3D" id="2.60.40.2070">
    <property type="match status" value="1"/>
</dbReference>
<dbReference type="FunFam" id="2.60.40.3110:FF:000001">
    <property type="entry name" value="Putative fimbrial outer membrane usher"/>
    <property type="match status" value="1"/>
</dbReference>
<keyword evidence="9 10" id="KW-0998">Cell outer membrane</keyword>
<reference evidence="13 14" key="1">
    <citation type="submission" date="2020-11" db="EMBL/GenBank/DDBJ databases">
        <title>Identification of Lelliottia nimipressuralis from Wound Infection by Whole Genome-Based Bacterial Identification.</title>
        <authorList>
            <person name="Navarathna D.H."/>
            <person name="Choi H."/>
            <person name="Jinadatha C."/>
            <person name="Chatterjee P."/>
            <person name="Hwang M."/>
        </authorList>
    </citation>
    <scope>NUCLEOTIDE SEQUENCE [LARGE SCALE GENOMIC DNA]</scope>
    <source>
        <strain evidence="13 14">DN2020</strain>
    </source>
</reference>
<keyword evidence="4" id="KW-1134">Transmembrane beta strand</keyword>
<keyword evidence="3 10" id="KW-0813">Transport</keyword>
<dbReference type="Pfam" id="PF13954">
    <property type="entry name" value="PapC_N"/>
    <property type="match status" value="1"/>
</dbReference>
<organism evidence="13 14">
    <name type="scientific">Lelliottia nimipressuralis</name>
    <dbReference type="NCBI Taxonomy" id="69220"/>
    <lineage>
        <taxon>Bacteria</taxon>
        <taxon>Pseudomonadati</taxon>
        <taxon>Pseudomonadota</taxon>
        <taxon>Gammaproteobacteria</taxon>
        <taxon>Enterobacterales</taxon>
        <taxon>Enterobacteriaceae</taxon>
        <taxon>Lelliottia</taxon>
    </lineage>
</organism>
<dbReference type="InterPro" id="IPR025949">
    <property type="entry name" value="PapC-like_C"/>
</dbReference>
<feature type="domain" description="PapC N-terminal" evidence="12">
    <location>
        <begin position="30"/>
        <end position="176"/>
    </location>
</feature>
<dbReference type="EMBL" id="JADIXP010000024">
    <property type="protein sequence ID" value="MBF4180647.1"/>
    <property type="molecule type" value="Genomic_DNA"/>
</dbReference>
<dbReference type="SUPFAM" id="SSF141729">
    <property type="entry name" value="FimD N-terminal domain-like"/>
    <property type="match status" value="1"/>
</dbReference>
<evidence type="ECO:0000256" key="4">
    <source>
        <dbReference type="ARBA" id="ARBA00022452"/>
    </source>
</evidence>
<accession>A0ABD4KFF7</accession>
<dbReference type="InterPro" id="IPR037224">
    <property type="entry name" value="PapC_N_sf"/>
</dbReference>
<dbReference type="Pfam" id="PF00577">
    <property type="entry name" value="Usher"/>
    <property type="match status" value="1"/>
</dbReference>